<dbReference type="Pfam" id="PF12704">
    <property type="entry name" value="MacB_PCD"/>
    <property type="match status" value="1"/>
</dbReference>
<feature type="domain" description="MacB-like periplasmic core" evidence="8">
    <location>
        <begin position="20"/>
        <end position="238"/>
    </location>
</feature>
<evidence type="ECO:0000256" key="5">
    <source>
        <dbReference type="ARBA" id="ARBA00023136"/>
    </source>
</evidence>
<feature type="transmembrane region" description="Helical" evidence="6">
    <location>
        <begin position="661"/>
        <end position="685"/>
    </location>
</feature>
<feature type="domain" description="ABC3 transporter permease C-terminal" evidence="7">
    <location>
        <begin position="664"/>
        <end position="773"/>
    </location>
</feature>
<evidence type="ECO:0000259" key="8">
    <source>
        <dbReference type="Pfam" id="PF12704"/>
    </source>
</evidence>
<evidence type="ECO:0000256" key="4">
    <source>
        <dbReference type="ARBA" id="ARBA00022989"/>
    </source>
</evidence>
<feature type="domain" description="ABC3 transporter permease C-terminal" evidence="7">
    <location>
        <begin position="278"/>
        <end position="390"/>
    </location>
</feature>
<organism evidence="9 10">
    <name type="scientific">Mucilaginibacter calamicampi</name>
    <dbReference type="NCBI Taxonomy" id="1302352"/>
    <lineage>
        <taxon>Bacteria</taxon>
        <taxon>Pseudomonadati</taxon>
        <taxon>Bacteroidota</taxon>
        <taxon>Sphingobacteriia</taxon>
        <taxon>Sphingobacteriales</taxon>
        <taxon>Sphingobacteriaceae</taxon>
        <taxon>Mucilaginibacter</taxon>
    </lineage>
</organism>
<dbReference type="RefSeq" id="WP_377100741.1">
    <property type="nucleotide sequence ID" value="NZ_JBHTHU010000009.1"/>
</dbReference>
<proteinExistence type="predicted"/>
<dbReference type="Pfam" id="PF02687">
    <property type="entry name" value="FtsX"/>
    <property type="match status" value="2"/>
</dbReference>
<evidence type="ECO:0000256" key="1">
    <source>
        <dbReference type="ARBA" id="ARBA00004651"/>
    </source>
</evidence>
<evidence type="ECO:0000313" key="9">
    <source>
        <dbReference type="EMBL" id="MFD0750983.1"/>
    </source>
</evidence>
<dbReference type="PANTHER" id="PTHR30572">
    <property type="entry name" value="MEMBRANE COMPONENT OF TRANSPORTER-RELATED"/>
    <property type="match status" value="1"/>
</dbReference>
<dbReference type="PANTHER" id="PTHR30572:SF18">
    <property type="entry name" value="ABC-TYPE MACROLIDE FAMILY EXPORT SYSTEM PERMEASE COMPONENT 2"/>
    <property type="match status" value="1"/>
</dbReference>
<keyword evidence="2" id="KW-1003">Cell membrane</keyword>
<dbReference type="InterPro" id="IPR025857">
    <property type="entry name" value="MacB_PCD"/>
</dbReference>
<dbReference type="Proteomes" id="UP001596958">
    <property type="component" value="Unassembled WGS sequence"/>
</dbReference>
<dbReference type="InterPro" id="IPR003838">
    <property type="entry name" value="ABC3_permease_C"/>
</dbReference>
<sequence>MIKNYLKIAWRNLVKQRLYSVITISGLAVGLAVCITILLYVAHERSYDSFHKNADRIFTSHNITQMGENRMDFQLYNAGEDIKKTQPKVDDYIGVHNHKKVIVSLPSSPAAKFEEDNLIFTGDNFFSFFSFRLLSGNAATALKDPFSVVLSKDMAKKYFGQDNPVGKTIAIRTNSSHTYHVTGVAENNPSNSSISFNFIASGSTLLKLEEYGNYRINGTTYLRLKHAADSSTVARSVQSTYKKDEKAKFALAPLIDTHLKGVFGAGATGGFLKIFPLVAALILLLALVNYMSLATAKATLRAKEVGVRKVAGASRKTIAIQFFVESALFTLLSFALAYVLFYLFKPWFLNVLQLKIDDSFLFNPKVLTLLLILLVGTIITAGSYPALVLSAFKPASTLKGKTGKSNGGVVVRKVFTTLQFTIAVALIICGITIDRQLYFFRHADTGLNRENVLIVPGRASFGENYRAFNQDVKALVGNDMVATSQRNVYDPGFNMLMLDDMVSKETNFVNYMEVDSQFMRLLNLKWKHKPATFNKADNNELFINEEAINKLHLDPNPVGTVIGTKGMSYTVGGVLKNFNSLSLATNIQPMAVAVKPDTASSWNAFGFNLYIKIKPHTNIPTFINSIKKLYDKYDAETPFNYSFLDDDFNAQYKTEDRLASIFSLFTCIAIILATLGLFGLAAFTIEQRVKEIGIRKVLGASITSINTLLSIDFLKLVVLSVIIASPIAWWAMHNWLQKFAYRIAVPWWVFIMAAAIAVITSLLTVSYNAVRAALANPVKSLRSE</sequence>
<comment type="caution">
    <text evidence="9">The sequence shown here is derived from an EMBL/GenBank/DDBJ whole genome shotgun (WGS) entry which is preliminary data.</text>
</comment>
<feature type="transmembrane region" description="Helical" evidence="6">
    <location>
        <begin position="747"/>
        <end position="770"/>
    </location>
</feature>
<name>A0ABW2YWX9_9SPHI</name>
<keyword evidence="10" id="KW-1185">Reference proteome</keyword>
<dbReference type="InterPro" id="IPR050250">
    <property type="entry name" value="Macrolide_Exporter_MacB"/>
</dbReference>
<feature type="transmembrane region" description="Helical" evidence="6">
    <location>
        <begin position="274"/>
        <end position="296"/>
    </location>
</feature>
<evidence type="ECO:0000256" key="3">
    <source>
        <dbReference type="ARBA" id="ARBA00022692"/>
    </source>
</evidence>
<feature type="transmembrane region" description="Helical" evidence="6">
    <location>
        <begin position="410"/>
        <end position="433"/>
    </location>
</feature>
<gene>
    <name evidence="9" type="ORF">ACFQZS_12580</name>
</gene>
<dbReference type="EMBL" id="JBHTHU010000009">
    <property type="protein sequence ID" value="MFD0750983.1"/>
    <property type="molecule type" value="Genomic_DNA"/>
</dbReference>
<reference evidence="10" key="1">
    <citation type="journal article" date="2019" name="Int. J. Syst. Evol. Microbiol.">
        <title>The Global Catalogue of Microorganisms (GCM) 10K type strain sequencing project: providing services to taxonomists for standard genome sequencing and annotation.</title>
        <authorList>
            <consortium name="The Broad Institute Genomics Platform"/>
            <consortium name="The Broad Institute Genome Sequencing Center for Infectious Disease"/>
            <person name="Wu L."/>
            <person name="Ma J."/>
        </authorList>
    </citation>
    <scope>NUCLEOTIDE SEQUENCE [LARGE SCALE GENOMIC DNA]</scope>
    <source>
        <strain evidence="10">CCUG 63418</strain>
    </source>
</reference>
<feature type="transmembrane region" description="Helical" evidence="6">
    <location>
        <begin position="366"/>
        <end position="389"/>
    </location>
</feature>
<keyword evidence="3 6" id="KW-0812">Transmembrane</keyword>
<keyword evidence="4 6" id="KW-1133">Transmembrane helix</keyword>
<comment type="subcellular location">
    <subcellularLocation>
        <location evidence="1">Cell membrane</location>
        <topology evidence="1">Multi-pass membrane protein</topology>
    </subcellularLocation>
</comment>
<feature type="transmembrane region" description="Helical" evidence="6">
    <location>
        <begin position="317"/>
        <end position="344"/>
    </location>
</feature>
<accession>A0ABW2YWX9</accession>
<protein>
    <submittedName>
        <fullName evidence="9">ABC transporter permease</fullName>
    </submittedName>
</protein>
<feature type="transmembrane region" description="Helical" evidence="6">
    <location>
        <begin position="21"/>
        <end position="42"/>
    </location>
</feature>
<evidence type="ECO:0000259" key="7">
    <source>
        <dbReference type="Pfam" id="PF02687"/>
    </source>
</evidence>
<evidence type="ECO:0000256" key="6">
    <source>
        <dbReference type="SAM" id="Phobius"/>
    </source>
</evidence>
<keyword evidence="5 6" id="KW-0472">Membrane</keyword>
<evidence type="ECO:0000313" key="10">
    <source>
        <dbReference type="Proteomes" id="UP001596958"/>
    </source>
</evidence>
<feature type="transmembrane region" description="Helical" evidence="6">
    <location>
        <begin position="697"/>
        <end position="727"/>
    </location>
</feature>
<evidence type="ECO:0000256" key="2">
    <source>
        <dbReference type="ARBA" id="ARBA00022475"/>
    </source>
</evidence>